<evidence type="ECO:0000256" key="8">
    <source>
        <dbReference type="ARBA" id="ARBA00074306"/>
    </source>
</evidence>
<dbReference type="CDD" id="cd16922">
    <property type="entry name" value="HATPase_EvgS-ArcB-TorS-like"/>
    <property type="match status" value="1"/>
</dbReference>
<dbReference type="SMART" id="SM00387">
    <property type="entry name" value="HATPase_c"/>
    <property type="match status" value="1"/>
</dbReference>
<keyword evidence="7" id="KW-0902">Two-component regulatory system</keyword>
<dbReference type="PROSITE" id="PS50109">
    <property type="entry name" value="HIS_KIN"/>
    <property type="match status" value="1"/>
</dbReference>
<dbReference type="InterPro" id="IPR005467">
    <property type="entry name" value="His_kinase_dom"/>
</dbReference>
<comment type="caution">
    <text evidence="9">The sequence shown here is derived from an EMBL/GenBank/DDBJ whole genome shotgun (WGS) entry which is preliminary data.</text>
</comment>
<dbReference type="CDD" id="cd14686">
    <property type="entry name" value="bZIP"/>
    <property type="match status" value="1"/>
</dbReference>
<evidence type="ECO:0000313" key="9">
    <source>
        <dbReference type="EMBL" id="NEV66151.1"/>
    </source>
</evidence>
<dbReference type="InterPro" id="IPR036890">
    <property type="entry name" value="HATPase_C_sf"/>
</dbReference>
<evidence type="ECO:0000256" key="1">
    <source>
        <dbReference type="ARBA" id="ARBA00000085"/>
    </source>
</evidence>
<dbReference type="EMBL" id="JTHE02000003">
    <property type="protein sequence ID" value="NEV66151.1"/>
    <property type="molecule type" value="Genomic_DNA"/>
</dbReference>
<accession>A0A0C1YBJ6</accession>
<keyword evidence="4" id="KW-0597">Phosphoprotein</keyword>
<dbReference type="Gene3D" id="1.10.287.130">
    <property type="match status" value="1"/>
</dbReference>
<comment type="catalytic activity">
    <reaction evidence="1">
        <text>ATP + protein L-histidine = ADP + protein N-phospho-L-histidine.</text>
        <dbReference type="EC" id="2.7.13.3"/>
    </reaction>
</comment>
<dbReference type="InterPro" id="IPR001789">
    <property type="entry name" value="Sig_transdc_resp-reg_receiver"/>
</dbReference>
<name>A0A0C1YBJ6_9CYAN</name>
<reference evidence="9" key="3">
    <citation type="submission" date="2020-02" db="EMBL/GenBank/DDBJ databases">
        <authorList>
            <person name="Sarangi A.N."/>
            <person name="Ghosh S."/>
            <person name="Mukherjee M."/>
            <person name="Tripathy S."/>
        </authorList>
    </citation>
    <scope>NUCLEOTIDE SEQUENCE</scope>
    <source>
        <strain evidence="9">BDU141951</strain>
    </source>
</reference>
<evidence type="ECO:0000256" key="7">
    <source>
        <dbReference type="ARBA" id="ARBA00023012"/>
    </source>
</evidence>
<dbReference type="SUPFAM" id="SSF47384">
    <property type="entry name" value="Homodimeric domain of signal transducing histidine kinase"/>
    <property type="match status" value="1"/>
</dbReference>
<sequence>MHETLSVLVIDDDVTDRMAIRRSFAKTPLQAKITEAETAQNAKGVLADDSFDCIFLDFRLPDTDGISFIKQLRLEGNFLPIIVLTGQGDEQIAVELMKAGASDYLAKSHLSPENLHSLIRHAINAYRAEQRVRAAQEQLRQTNMLLRQQNQELEAQRQQIERQNLRLLQANQHKAEFLATVSHELRTPLNSILGFSQILKSQTKGSLNDYQTKMVDCIHTNGESLLYLVNDILDMSTIESERLQLTPHFFDLTTLVQEVASEMLWVAEKKGLKVSQMIALENCEVYNDRQRLKQVLVNLLSNAIKFTQTGTVTISVKTLATNSLEIAVQDTGIGIEPEQLSTIFQPFRQADQSIVRHHGGTGLGLAITHSLVSMMQGFITVDSQPNQGSTFRVQIPHTIAG</sequence>
<dbReference type="FunFam" id="3.30.565.10:FF:000010">
    <property type="entry name" value="Sensor histidine kinase RcsC"/>
    <property type="match status" value="1"/>
</dbReference>
<gene>
    <name evidence="9" type="ORF">QQ91_003370</name>
</gene>
<protein>
    <recommendedName>
        <fullName evidence="8">Circadian input-output histidine kinase CikA</fullName>
        <ecNumber evidence="3">2.7.13.3</ecNumber>
    </recommendedName>
</protein>
<dbReference type="PANTHER" id="PTHR43047">
    <property type="entry name" value="TWO-COMPONENT HISTIDINE PROTEIN KINASE"/>
    <property type="match status" value="1"/>
</dbReference>
<dbReference type="InterPro" id="IPR011006">
    <property type="entry name" value="CheY-like_superfamily"/>
</dbReference>
<dbReference type="PRINTS" id="PR00344">
    <property type="entry name" value="BCTRLSENSOR"/>
</dbReference>
<dbReference type="GO" id="GO:0000155">
    <property type="term" value="F:phosphorelay sensor kinase activity"/>
    <property type="evidence" value="ECO:0007669"/>
    <property type="project" value="InterPro"/>
</dbReference>
<dbReference type="CDD" id="cd00082">
    <property type="entry name" value="HisKA"/>
    <property type="match status" value="1"/>
</dbReference>
<dbReference type="InterPro" id="IPR003661">
    <property type="entry name" value="HisK_dim/P_dom"/>
</dbReference>
<dbReference type="Pfam" id="PF00072">
    <property type="entry name" value="Response_reg"/>
    <property type="match status" value="1"/>
</dbReference>
<dbReference type="SMART" id="SM00388">
    <property type="entry name" value="HisKA"/>
    <property type="match status" value="1"/>
</dbReference>
<evidence type="ECO:0000256" key="3">
    <source>
        <dbReference type="ARBA" id="ARBA00012438"/>
    </source>
</evidence>
<keyword evidence="5" id="KW-0808">Transferase</keyword>
<keyword evidence="6" id="KW-0418">Kinase</keyword>
<dbReference type="Gene3D" id="3.30.565.10">
    <property type="entry name" value="Histidine kinase-like ATPase, C-terminal domain"/>
    <property type="match status" value="1"/>
</dbReference>
<evidence type="ECO:0000256" key="4">
    <source>
        <dbReference type="ARBA" id="ARBA00022553"/>
    </source>
</evidence>
<reference evidence="9" key="2">
    <citation type="journal article" date="2015" name="Genome Announc.">
        <title>Draft Genome Sequence of Filamentous Marine Cyanobacterium Lyngbya confervoides Strain BDU141951.</title>
        <authorList>
            <person name="Chandrababunaidu M.M."/>
            <person name="Sen D."/>
            <person name="Tripathy S."/>
        </authorList>
    </citation>
    <scope>NUCLEOTIDE SEQUENCE</scope>
    <source>
        <strain evidence="9">BDU141951</strain>
    </source>
</reference>
<dbReference type="EC" id="2.7.13.3" evidence="3"/>
<dbReference type="AlphaFoldDB" id="A0A0C1YBJ6"/>
<dbReference type="InterPro" id="IPR004358">
    <property type="entry name" value="Sig_transdc_His_kin-like_C"/>
</dbReference>
<dbReference type="PROSITE" id="PS50110">
    <property type="entry name" value="RESPONSE_REGULATORY"/>
    <property type="match status" value="1"/>
</dbReference>
<dbReference type="SMART" id="SM00448">
    <property type="entry name" value="REC"/>
    <property type="match status" value="1"/>
</dbReference>
<dbReference type="SUPFAM" id="SSF52172">
    <property type="entry name" value="CheY-like"/>
    <property type="match status" value="1"/>
</dbReference>
<dbReference type="PANTHER" id="PTHR43047:SF64">
    <property type="entry name" value="HISTIDINE KINASE CONTAINING CHEY-HOMOLOGOUS RECEIVER DOMAIN AND PAS DOMAIN-RELATED"/>
    <property type="match status" value="1"/>
</dbReference>
<proteinExistence type="inferred from homology"/>
<dbReference type="SUPFAM" id="SSF55874">
    <property type="entry name" value="ATPase domain of HSP90 chaperone/DNA topoisomerase II/histidine kinase"/>
    <property type="match status" value="1"/>
</dbReference>
<dbReference type="InterPro" id="IPR036097">
    <property type="entry name" value="HisK_dim/P_sf"/>
</dbReference>
<dbReference type="Gene3D" id="3.40.50.2300">
    <property type="match status" value="1"/>
</dbReference>
<evidence type="ECO:0000256" key="2">
    <source>
        <dbReference type="ARBA" id="ARBA00006402"/>
    </source>
</evidence>
<evidence type="ECO:0000256" key="6">
    <source>
        <dbReference type="ARBA" id="ARBA00022777"/>
    </source>
</evidence>
<evidence type="ECO:0000256" key="5">
    <source>
        <dbReference type="ARBA" id="ARBA00022679"/>
    </source>
</evidence>
<dbReference type="InterPro" id="IPR003594">
    <property type="entry name" value="HATPase_dom"/>
</dbReference>
<dbReference type="Pfam" id="PF02518">
    <property type="entry name" value="HATPase_c"/>
    <property type="match status" value="1"/>
</dbReference>
<reference evidence="9" key="1">
    <citation type="submission" date="2014-11" db="EMBL/GenBank/DDBJ databases">
        <authorList>
            <person name="Malar M.C."/>
            <person name="Sen D."/>
            <person name="Tripathy S."/>
        </authorList>
    </citation>
    <scope>NUCLEOTIDE SEQUENCE</scope>
    <source>
        <strain evidence="9">BDU141951</strain>
    </source>
</reference>
<comment type="similarity">
    <text evidence="2">In the N-terminal section; belongs to the phytochrome family.</text>
</comment>
<dbReference type="Pfam" id="PF00512">
    <property type="entry name" value="HisKA"/>
    <property type="match status" value="1"/>
</dbReference>
<organism evidence="9">
    <name type="scientific">Lyngbya confervoides BDU141951</name>
    <dbReference type="NCBI Taxonomy" id="1574623"/>
    <lineage>
        <taxon>Bacteria</taxon>
        <taxon>Bacillati</taxon>
        <taxon>Cyanobacteriota</taxon>
        <taxon>Cyanophyceae</taxon>
        <taxon>Oscillatoriophycideae</taxon>
        <taxon>Oscillatoriales</taxon>
        <taxon>Microcoleaceae</taxon>
        <taxon>Lyngbya</taxon>
    </lineage>
</organism>
<dbReference type="CDD" id="cd00156">
    <property type="entry name" value="REC"/>
    <property type="match status" value="1"/>
</dbReference>